<sequence length="548" mass="57658">MPASRRPLALLVAGALAVTGLLAAPTAAFADTRPAKGTPATVSTDSLPAPQINGVVWTQVVIGDTVYAGGRFSRVRKAGEPTSASGVRRSNMLAYDIRTGELLPGFAPGFNSEVRSLAVSSDKRTIYAVGNFTAVNGAKHTRIAAIDAVTGRNRTFKGSLNSLPYTVAVKGGTVYAGGQFTSASGKKRTRLAAFSTTGSLKSWRPSANRAVQGIAVSPSGTSVVVGGHFSTMNGKKALGSARVSSGTGRSNLSWAVNKSVTNSGPDAAIYSVSSDSNYVYLSGYSYHPTISGLKRLEGLVAAKWSGGGIHWLEDCKGDTYDSFPIGDVVYTASHAHDCSTTGGFKQTKPIRYNHSLAFTKSVEGTVKKQTKKQYTNFGGKPAPGLLDWYPAWTVGTYTGLKQAVWSVSGDSRYVVYGGEFKAVNGNAQQGLARFAVSSIAPNADGPRLSGSAFTPTVSALGGGKVKISWKANFDRDNKYLQTQVLRYQPNGSSAVACTVSTPARYYWSRPTYSCTDTTTVGSQVTYKLRAVDPFGNRATGDGKAITVK</sequence>
<evidence type="ECO:0000313" key="3">
    <source>
        <dbReference type="Proteomes" id="UP001597347"/>
    </source>
</evidence>
<feature type="chain" id="PRO_5045929655" description="Fibronectin type-III domain-containing protein" evidence="1">
    <location>
        <begin position="31"/>
        <end position="548"/>
    </location>
</feature>
<keyword evidence="3" id="KW-1185">Reference proteome</keyword>
<feature type="signal peptide" evidence="1">
    <location>
        <begin position="1"/>
        <end position="30"/>
    </location>
</feature>
<keyword evidence="1" id="KW-0732">Signal</keyword>
<name>A0ABW4LCZ3_9MICO</name>
<dbReference type="InterPro" id="IPR015943">
    <property type="entry name" value="WD40/YVTN_repeat-like_dom_sf"/>
</dbReference>
<proteinExistence type="predicted"/>
<comment type="caution">
    <text evidence="2">The sequence shown here is derived from an EMBL/GenBank/DDBJ whole genome shotgun (WGS) entry which is preliminary data.</text>
</comment>
<dbReference type="RefSeq" id="WP_377932503.1">
    <property type="nucleotide sequence ID" value="NZ_JBHUEA010000005.1"/>
</dbReference>
<dbReference type="Gene3D" id="2.130.10.10">
    <property type="entry name" value="YVTN repeat-like/Quinoprotein amine dehydrogenase"/>
    <property type="match status" value="1"/>
</dbReference>
<dbReference type="EMBL" id="JBHUEA010000005">
    <property type="protein sequence ID" value="MFD1720819.1"/>
    <property type="molecule type" value="Genomic_DNA"/>
</dbReference>
<reference evidence="3" key="1">
    <citation type="journal article" date="2019" name="Int. J. Syst. Evol. Microbiol.">
        <title>The Global Catalogue of Microorganisms (GCM) 10K type strain sequencing project: providing services to taxonomists for standard genome sequencing and annotation.</title>
        <authorList>
            <consortium name="The Broad Institute Genomics Platform"/>
            <consortium name="The Broad Institute Genome Sequencing Center for Infectious Disease"/>
            <person name="Wu L."/>
            <person name="Ma J."/>
        </authorList>
    </citation>
    <scope>NUCLEOTIDE SEQUENCE [LARGE SCALE GENOMIC DNA]</scope>
    <source>
        <strain evidence="3">CGMCC 1.12471</strain>
    </source>
</reference>
<accession>A0ABW4LCZ3</accession>
<evidence type="ECO:0008006" key="4">
    <source>
        <dbReference type="Google" id="ProtNLM"/>
    </source>
</evidence>
<protein>
    <recommendedName>
        <fullName evidence="4">Fibronectin type-III domain-containing protein</fullName>
    </recommendedName>
</protein>
<dbReference type="PANTHER" id="PTHR31778">
    <property type="entry name" value="BUD SITE SELECTION PROTEIN RAX2"/>
    <property type="match status" value="1"/>
</dbReference>
<gene>
    <name evidence="2" type="ORF">ACFSBI_04595</name>
</gene>
<organism evidence="2 3">
    <name type="scientific">Amnibacterium endophyticum</name>
    <dbReference type="NCBI Taxonomy" id="2109337"/>
    <lineage>
        <taxon>Bacteria</taxon>
        <taxon>Bacillati</taxon>
        <taxon>Actinomycetota</taxon>
        <taxon>Actinomycetes</taxon>
        <taxon>Micrococcales</taxon>
        <taxon>Microbacteriaceae</taxon>
        <taxon>Amnibacterium</taxon>
    </lineage>
</organism>
<dbReference type="SUPFAM" id="SSF63825">
    <property type="entry name" value="YWTD domain"/>
    <property type="match status" value="1"/>
</dbReference>
<dbReference type="Proteomes" id="UP001597347">
    <property type="component" value="Unassembled WGS sequence"/>
</dbReference>
<dbReference type="PANTHER" id="PTHR31778:SF2">
    <property type="entry name" value="BUD SITE SELECTION PROTEIN RAX2"/>
    <property type="match status" value="1"/>
</dbReference>
<evidence type="ECO:0000256" key="1">
    <source>
        <dbReference type="SAM" id="SignalP"/>
    </source>
</evidence>
<evidence type="ECO:0000313" key="2">
    <source>
        <dbReference type="EMBL" id="MFD1720819.1"/>
    </source>
</evidence>